<keyword evidence="5 8" id="KW-0808">Transferase</keyword>
<gene>
    <name evidence="8 11" type="primary">fmt</name>
    <name evidence="11" type="ORF">PRHACTZTBTEA_184</name>
</gene>
<dbReference type="SUPFAM" id="SSF50486">
    <property type="entry name" value="FMT C-terminal domain-like"/>
    <property type="match status" value="1"/>
</dbReference>
<accession>A0ABM9NNR5</accession>
<name>A0ABM9NNR5_9GAMM</name>
<evidence type="ECO:0000259" key="9">
    <source>
        <dbReference type="Pfam" id="PF00551"/>
    </source>
</evidence>
<comment type="function">
    <text evidence="1 8">Attaches a formyl group to the free amino group of methionyl-tRNA(fMet). The formyl group appears to play a dual role in the initiator identity of N-formylmethionyl-tRNA by promoting its recognition by IF2 and preventing the misappropriation of this tRNA by the elongation apparatus.</text>
</comment>
<sequence length="315" mass="35900">MFKQLKIIFAGTTDFAAKHLLTLIKNNYQIVGVITTCDKPSGRGKKIKKNPVKILSEKYFISFSQPINFKNIEIHQWIKYKKVDLLIVVAYGLILPQSILDIPKLGCINVHASLLPRWRGPAPIQYSIHSGDDKTGITIIKMDVGIDTGDILYKSIIPIKKNDTSATLCDKLSKIGSISLIKVIKLILNNKCNYEKQNNNFASYTKKILKKEAKINWNESAIQIERYVRAFNPWPISYFLLEKQLIKVWKVEVISESYSKIPGTIVSVDKKGIYIATGNNTLNLIQLQLPGKKSVDIRNIINYYKKFFIPNQILK</sequence>
<dbReference type="Gene3D" id="3.10.25.10">
    <property type="entry name" value="Formyl transferase, C-terminal domain"/>
    <property type="match status" value="1"/>
</dbReference>
<protein>
    <recommendedName>
        <fullName evidence="4 8">Methionyl-tRNA formyltransferase</fullName>
        <ecNumber evidence="3 8">2.1.2.9</ecNumber>
    </recommendedName>
</protein>
<keyword evidence="6 8" id="KW-0648">Protein biosynthesis</keyword>
<dbReference type="Proteomes" id="UP001497533">
    <property type="component" value="Chromosome"/>
</dbReference>
<feature type="domain" description="Formyl transferase N-terminal" evidence="9">
    <location>
        <begin position="6"/>
        <end position="184"/>
    </location>
</feature>
<dbReference type="CDD" id="cd08646">
    <property type="entry name" value="FMT_core_Met-tRNA-FMT_N"/>
    <property type="match status" value="1"/>
</dbReference>
<dbReference type="InterPro" id="IPR037022">
    <property type="entry name" value="Formyl_trans_C_sf"/>
</dbReference>
<proteinExistence type="inferred from homology"/>
<evidence type="ECO:0000256" key="6">
    <source>
        <dbReference type="ARBA" id="ARBA00022917"/>
    </source>
</evidence>
<reference evidence="11" key="1">
    <citation type="submission" date="2024-04" db="EMBL/GenBank/DDBJ databases">
        <authorList>
            <person name="Manzano-Marin A."/>
            <person name="Manzano-Marin A."/>
            <person name="Alejandro Manzano Marin A."/>
        </authorList>
    </citation>
    <scope>NUCLEOTIDE SEQUENCE [LARGE SCALE GENOMIC DNA]</scope>
    <source>
        <strain evidence="11">TABTEA</strain>
    </source>
</reference>
<organism evidence="11 12">
    <name type="scientific">Candidatus Providencia siddallii</name>
    <dbReference type="NCBI Taxonomy" id="1715285"/>
    <lineage>
        <taxon>Bacteria</taxon>
        <taxon>Pseudomonadati</taxon>
        <taxon>Pseudomonadota</taxon>
        <taxon>Gammaproteobacteria</taxon>
        <taxon>Enterobacterales</taxon>
        <taxon>Morganellaceae</taxon>
        <taxon>Providencia</taxon>
    </lineage>
</organism>
<evidence type="ECO:0000256" key="3">
    <source>
        <dbReference type="ARBA" id="ARBA00012261"/>
    </source>
</evidence>
<evidence type="ECO:0000256" key="4">
    <source>
        <dbReference type="ARBA" id="ARBA00016014"/>
    </source>
</evidence>
<feature type="binding site" evidence="8">
    <location>
        <begin position="113"/>
        <end position="116"/>
    </location>
    <ligand>
        <name>(6S)-5,6,7,8-tetrahydrofolate</name>
        <dbReference type="ChEBI" id="CHEBI:57453"/>
    </ligand>
</feature>
<dbReference type="CDD" id="cd08704">
    <property type="entry name" value="Met_tRNA_FMT_C"/>
    <property type="match status" value="1"/>
</dbReference>
<dbReference type="NCBIfam" id="TIGR00460">
    <property type="entry name" value="fmt"/>
    <property type="match status" value="1"/>
</dbReference>
<dbReference type="InterPro" id="IPR041711">
    <property type="entry name" value="Met-tRNA-FMT_N"/>
</dbReference>
<dbReference type="InterPro" id="IPR005793">
    <property type="entry name" value="Formyl_trans_C"/>
</dbReference>
<dbReference type="PANTHER" id="PTHR11138:SF5">
    <property type="entry name" value="METHIONYL-TRNA FORMYLTRANSFERASE, MITOCHONDRIAL"/>
    <property type="match status" value="1"/>
</dbReference>
<dbReference type="RefSeq" id="WP_341765167.1">
    <property type="nucleotide sequence ID" value="NZ_OZ034688.1"/>
</dbReference>
<dbReference type="SUPFAM" id="SSF53328">
    <property type="entry name" value="Formyltransferase"/>
    <property type="match status" value="1"/>
</dbReference>
<dbReference type="InterPro" id="IPR002376">
    <property type="entry name" value="Formyl_transf_N"/>
</dbReference>
<dbReference type="EMBL" id="OZ034688">
    <property type="protein sequence ID" value="CAL1329113.1"/>
    <property type="molecule type" value="Genomic_DNA"/>
</dbReference>
<dbReference type="EC" id="2.1.2.9" evidence="3 8"/>
<dbReference type="PROSITE" id="PS00373">
    <property type="entry name" value="GART"/>
    <property type="match status" value="1"/>
</dbReference>
<evidence type="ECO:0000313" key="11">
    <source>
        <dbReference type="EMBL" id="CAL1329113.1"/>
    </source>
</evidence>
<dbReference type="Pfam" id="PF00551">
    <property type="entry name" value="Formyl_trans_N"/>
    <property type="match status" value="1"/>
</dbReference>
<dbReference type="InterPro" id="IPR005794">
    <property type="entry name" value="Fmt"/>
</dbReference>
<dbReference type="HAMAP" id="MF_00182">
    <property type="entry name" value="Formyl_trans"/>
    <property type="match status" value="1"/>
</dbReference>
<comment type="similarity">
    <text evidence="2 8">Belongs to the Fmt family.</text>
</comment>
<comment type="catalytic activity">
    <reaction evidence="7 8">
        <text>L-methionyl-tRNA(fMet) + (6R)-10-formyltetrahydrofolate = N-formyl-L-methionyl-tRNA(fMet) + (6S)-5,6,7,8-tetrahydrofolate + H(+)</text>
        <dbReference type="Rhea" id="RHEA:24380"/>
        <dbReference type="Rhea" id="RHEA-COMP:9952"/>
        <dbReference type="Rhea" id="RHEA-COMP:9953"/>
        <dbReference type="ChEBI" id="CHEBI:15378"/>
        <dbReference type="ChEBI" id="CHEBI:57453"/>
        <dbReference type="ChEBI" id="CHEBI:78530"/>
        <dbReference type="ChEBI" id="CHEBI:78844"/>
        <dbReference type="ChEBI" id="CHEBI:195366"/>
        <dbReference type="EC" id="2.1.2.9"/>
    </reaction>
</comment>
<evidence type="ECO:0000256" key="5">
    <source>
        <dbReference type="ARBA" id="ARBA00022679"/>
    </source>
</evidence>
<evidence type="ECO:0000256" key="1">
    <source>
        <dbReference type="ARBA" id="ARBA00002606"/>
    </source>
</evidence>
<dbReference type="Pfam" id="PF02911">
    <property type="entry name" value="Formyl_trans_C"/>
    <property type="match status" value="1"/>
</dbReference>
<dbReference type="InterPro" id="IPR011034">
    <property type="entry name" value="Formyl_transferase-like_C_sf"/>
</dbReference>
<evidence type="ECO:0000256" key="2">
    <source>
        <dbReference type="ARBA" id="ARBA00010699"/>
    </source>
</evidence>
<evidence type="ECO:0000259" key="10">
    <source>
        <dbReference type="Pfam" id="PF02911"/>
    </source>
</evidence>
<keyword evidence="12" id="KW-1185">Reference proteome</keyword>
<feature type="domain" description="Formyl transferase C-terminal" evidence="10">
    <location>
        <begin position="207"/>
        <end position="303"/>
    </location>
</feature>
<evidence type="ECO:0000256" key="8">
    <source>
        <dbReference type="HAMAP-Rule" id="MF_00182"/>
    </source>
</evidence>
<dbReference type="GO" id="GO:0004479">
    <property type="term" value="F:methionyl-tRNA formyltransferase activity"/>
    <property type="evidence" value="ECO:0007669"/>
    <property type="project" value="UniProtKB-EC"/>
</dbReference>
<evidence type="ECO:0000313" key="12">
    <source>
        <dbReference type="Proteomes" id="UP001497533"/>
    </source>
</evidence>
<dbReference type="PANTHER" id="PTHR11138">
    <property type="entry name" value="METHIONYL-TRNA FORMYLTRANSFERASE"/>
    <property type="match status" value="1"/>
</dbReference>
<dbReference type="InterPro" id="IPR044135">
    <property type="entry name" value="Met-tRNA-FMT_C"/>
</dbReference>
<dbReference type="InterPro" id="IPR036477">
    <property type="entry name" value="Formyl_transf_N_sf"/>
</dbReference>
<dbReference type="InterPro" id="IPR001555">
    <property type="entry name" value="GART_AS"/>
</dbReference>
<evidence type="ECO:0000256" key="7">
    <source>
        <dbReference type="ARBA" id="ARBA00048558"/>
    </source>
</evidence>
<dbReference type="Gene3D" id="3.40.50.170">
    <property type="entry name" value="Formyl transferase, N-terminal domain"/>
    <property type="match status" value="1"/>
</dbReference>